<dbReference type="EMBL" id="CAJNIZ010045441">
    <property type="protein sequence ID" value="CAE7720163.1"/>
    <property type="molecule type" value="Genomic_DNA"/>
</dbReference>
<comment type="subunit">
    <text evidence="6">The 26S proteasome consists of a 20S proteasome core and two 19S regulatory subunits.</text>
</comment>
<protein>
    <recommendedName>
        <fullName evidence="6">Proteasome subunit alpha type</fullName>
    </recommendedName>
</protein>
<keyword evidence="2 6" id="KW-0963">Cytoplasm</keyword>
<dbReference type="InterPro" id="IPR023332">
    <property type="entry name" value="Proteasome_alpha-type"/>
</dbReference>
<name>A0A812X882_SYMPI</name>
<dbReference type="Gene3D" id="3.60.20.10">
    <property type="entry name" value="Glutamine Phosphoribosylpyrophosphate, subunit 1, domain 1"/>
    <property type="match status" value="1"/>
</dbReference>
<evidence type="ECO:0000256" key="3">
    <source>
        <dbReference type="ARBA" id="ARBA00022942"/>
    </source>
</evidence>
<dbReference type="Proteomes" id="UP000649617">
    <property type="component" value="Unassembled WGS sequence"/>
</dbReference>
<dbReference type="GO" id="GO:0005737">
    <property type="term" value="C:cytoplasm"/>
    <property type="evidence" value="ECO:0007669"/>
    <property type="project" value="UniProtKB-SubCell"/>
</dbReference>
<dbReference type="InterPro" id="IPR029055">
    <property type="entry name" value="Ntn_hydrolases_N"/>
</dbReference>
<dbReference type="GO" id="GO:0006511">
    <property type="term" value="P:ubiquitin-dependent protein catabolic process"/>
    <property type="evidence" value="ECO:0007669"/>
    <property type="project" value="InterPro"/>
</dbReference>
<dbReference type="InterPro" id="IPR001353">
    <property type="entry name" value="Proteasome_sua/b"/>
</dbReference>
<feature type="non-terminal residue" evidence="8">
    <location>
        <position position="252"/>
    </location>
</feature>
<accession>A0A812X882</accession>
<dbReference type="GO" id="GO:0005634">
    <property type="term" value="C:nucleus"/>
    <property type="evidence" value="ECO:0007669"/>
    <property type="project" value="UniProtKB-SubCell"/>
</dbReference>
<gene>
    <name evidence="8" type="primary">PAG1</name>
    <name evidence="8" type="ORF">SPIL2461_LOCUS20509</name>
</gene>
<evidence type="ECO:0000256" key="5">
    <source>
        <dbReference type="PROSITE-ProRule" id="PRU00808"/>
    </source>
</evidence>
<reference evidence="8" key="1">
    <citation type="submission" date="2021-02" db="EMBL/GenBank/DDBJ databases">
        <authorList>
            <person name="Dougan E. K."/>
            <person name="Rhodes N."/>
            <person name="Thang M."/>
            <person name="Chan C."/>
        </authorList>
    </citation>
    <scope>NUCLEOTIDE SEQUENCE</scope>
</reference>
<dbReference type="GO" id="GO:0019773">
    <property type="term" value="C:proteasome core complex, alpha-subunit complex"/>
    <property type="evidence" value="ECO:0007669"/>
    <property type="project" value="UniProtKB-UniRule"/>
</dbReference>
<dbReference type="Pfam" id="PF00227">
    <property type="entry name" value="Proteasome"/>
    <property type="match status" value="1"/>
</dbReference>
<keyword evidence="9" id="KW-1185">Reference proteome</keyword>
<dbReference type="AlphaFoldDB" id="A0A812X882"/>
<comment type="subcellular location">
    <subcellularLocation>
        <location evidence="6">Cytoplasm</location>
    </subcellularLocation>
    <subcellularLocation>
        <location evidence="6">Nucleus</location>
    </subcellularLocation>
</comment>
<dbReference type="SMART" id="SM00948">
    <property type="entry name" value="Proteasome_A_N"/>
    <property type="match status" value="1"/>
</dbReference>
<dbReference type="OrthoDB" id="431557at2759"/>
<evidence type="ECO:0000256" key="4">
    <source>
        <dbReference type="ARBA" id="ARBA00023242"/>
    </source>
</evidence>
<dbReference type="Pfam" id="PF10584">
    <property type="entry name" value="Proteasome_A_N"/>
    <property type="match status" value="1"/>
</dbReference>
<evidence type="ECO:0000313" key="8">
    <source>
        <dbReference type="EMBL" id="CAE7720163.1"/>
    </source>
</evidence>
<evidence type="ECO:0000256" key="1">
    <source>
        <dbReference type="ARBA" id="ARBA00002000"/>
    </source>
</evidence>
<dbReference type="FunFam" id="3.60.20.10:FF:000007">
    <property type="entry name" value="Proteasome subunit alpha type"/>
    <property type="match status" value="1"/>
</dbReference>
<comment type="similarity">
    <text evidence="5 6">Belongs to the peptidase T1A family.</text>
</comment>
<comment type="caution">
    <text evidence="8">The sequence shown here is derived from an EMBL/GenBank/DDBJ whole genome shotgun (WGS) entry which is preliminary data.</text>
</comment>
<dbReference type="PANTHER" id="PTHR11599">
    <property type="entry name" value="PROTEASOME SUBUNIT ALPHA/BETA"/>
    <property type="match status" value="1"/>
</dbReference>
<evidence type="ECO:0000313" key="9">
    <source>
        <dbReference type="Proteomes" id="UP000649617"/>
    </source>
</evidence>
<feature type="domain" description="Proteasome alpha-type subunits" evidence="7">
    <location>
        <begin position="7"/>
        <end position="29"/>
    </location>
</feature>
<dbReference type="CDD" id="cd03751">
    <property type="entry name" value="proteasome_alpha_type_3"/>
    <property type="match status" value="1"/>
</dbReference>
<proteinExistence type="inferred from homology"/>
<dbReference type="PROSITE" id="PS00388">
    <property type="entry name" value="PROTEASOME_ALPHA_1"/>
    <property type="match status" value="1"/>
</dbReference>
<dbReference type="PROSITE" id="PS51475">
    <property type="entry name" value="PROTEASOME_ALPHA_2"/>
    <property type="match status" value="1"/>
</dbReference>
<sequence length="252" mass="27627">AGTGAGYDLSVTTFSPDGRVFQVEYAGKAVENSGTTLAICCKDGVVFAAEKFLLSKMLVPGTAKRIFPVHRRAGMSIAGMVADARQIVSRARSEATQYHNAYCEEVPPELLAERLGLFMHAYTLYWSVRPFGCAVLLGCVDEESKKPDLFCIEPNGMVYKYTATAEGKGKQAAKTEIEKVLANNPNLTCEQALVHVAKIIHKVHDEKDKDFELEISWICPASGYQFSAVPAEQRKAAEAEAKRVLEAEQEDD</sequence>
<comment type="function">
    <text evidence="1">The proteasome is a multicatalytic proteinase complex which is characterized by its ability to cleave peptides with Arg, Phe, Tyr, Leu, and Glu adjacent to the leaving group at neutral or slightly basic pH. The proteasome has an ATP-dependent proteolytic activity.</text>
</comment>
<keyword evidence="3 5" id="KW-0647">Proteasome</keyword>
<dbReference type="InterPro" id="IPR000426">
    <property type="entry name" value="Proteasome_asu_N"/>
</dbReference>
<evidence type="ECO:0000256" key="6">
    <source>
        <dbReference type="RuleBase" id="RU000551"/>
    </source>
</evidence>
<evidence type="ECO:0000256" key="2">
    <source>
        <dbReference type="ARBA" id="ARBA00022490"/>
    </source>
</evidence>
<dbReference type="SUPFAM" id="SSF56235">
    <property type="entry name" value="N-terminal nucleophile aminohydrolases (Ntn hydrolases)"/>
    <property type="match status" value="1"/>
</dbReference>
<keyword evidence="4 6" id="KW-0539">Nucleus</keyword>
<organism evidence="8 9">
    <name type="scientific">Symbiodinium pilosum</name>
    <name type="common">Dinoflagellate</name>
    <dbReference type="NCBI Taxonomy" id="2952"/>
    <lineage>
        <taxon>Eukaryota</taxon>
        <taxon>Sar</taxon>
        <taxon>Alveolata</taxon>
        <taxon>Dinophyceae</taxon>
        <taxon>Suessiales</taxon>
        <taxon>Symbiodiniaceae</taxon>
        <taxon>Symbiodinium</taxon>
    </lineage>
</organism>
<evidence type="ECO:0000259" key="7">
    <source>
        <dbReference type="PROSITE" id="PS00388"/>
    </source>
</evidence>
<dbReference type="InterPro" id="IPR050115">
    <property type="entry name" value="Proteasome_alpha"/>
</dbReference>